<keyword evidence="6 7" id="KW-0131">Cell cycle</keyword>
<feature type="topological domain" description="Periplasmic" evidence="7">
    <location>
        <begin position="22"/>
        <end position="90"/>
    </location>
</feature>
<proteinExistence type="inferred from homology"/>
<evidence type="ECO:0000256" key="5">
    <source>
        <dbReference type="ARBA" id="ARBA00023136"/>
    </source>
</evidence>
<dbReference type="GO" id="GO:0043093">
    <property type="term" value="P:FtsZ-dependent cytokinesis"/>
    <property type="evidence" value="ECO:0007669"/>
    <property type="project" value="UniProtKB-UniRule"/>
</dbReference>
<dbReference type="HAMAP" id="MF_00599">
    <property type="entry name" value="FtsB"/>
    <property type="match status" value="1"/>
</dbReference>
<evidence type="ECO:0000256" key="1">
    <source>
        <dbReference type="ARBA" id="ARBA00022475"/>
    </source>
</evidence>
<evidence type="ECO:0000256" key="7">
    <source>
        <dbReference type="HAMAP-Rule" id="MF_00599"/>
    </source>
</evidence>
<comment type="subcellular location">
    <subcellularLocation>
        <location evidence="7">Cell inner membrane</location>
        <topology evidence="7">Single-pass type II membrane protein</topology>
    </subcellularLocation>
    <text evidence="7">Localizes to the division septum.</text>
</comment>
<evidence type="ECO:0000313" key="8">
    <source>
        <dbReference type="EMBL" id="KPQ28419.1"/>
    </source>
</evidence>
<evidence type="ECO:0000313" key="9">
    <source>
        <dbReference type="Proteomes" id="UP000050416"/>
    </source>
</evidence>
<comment type="function">
    <text evidence="7">Essential cell division protein. May link together the upstream cell division proteins, which are predominantly cytoplasmic, with the downstream cell division proteins, which are predominantly periplasmic.</text>
</comment>
<dbReference type="OrthoDB" id="7061211at2"/>
<feature type="coiled-coil region" evidence="7">
    <location>
        <begin position="43"/>
        <end position="70"/>
    </location>
</feature>
<dbReference type="InterPro" id="IPR023081">
    <property type="entry name" value="Cell_div_FtsB"/>
</dbReference>
<dbReference type="AlphaFoldDB" id="A0A0P7YEW3"/>
<feature type="topological domain" description="Cytoplasmic" evidence="7">
    <location>
        <begin position="1"/>
        <end position="3"/>
    </location>
</feature>
<dbReference type="GO" id="GO:0032153">
    <property type="term" value="C:cell division site"/>
    <property type="evidence" value="ECO:0007669"/>
    <property type="project" value="UniProtKB-UniRule"/>
</dbReference>
<dbReference type="PANTHER" id="PTHR37485">
    <property type="entry name" value="CELL DIVISION PROTEIN FTSB"/>
    <property type="match status" value="1"/>
</dbReference>
<evidence type="ECO:0000256" key="3">
    <source>
        <dbReference type="ARBA" id="ARBA00022692"/>
    </source>
</evidence>
<keyword evidence="3 7" id="KW-0812">Transmembrane</keyword>
<comment type="similarity">
    <text evidence="7">Belongs to the FtsB family.</text>
</comment>
<accession>A0A0P7YEW3</accession>
<comment type="subunit">
    <text evidence="7">Part of a complex composed of FtsB, FtsL and FtsQ.</text>
</comment>
<dbReference type="PANTHER" id="PTHR37485:SF1">
    <property type="entry name" value="CELL DIVISION PROTEIN FTSB"/>
    <property type="match status" value="1"/>
</dbReference>
<keyword evidence="4 7" id="KW-1133">Transmembrane helix</keyword>
<protein>
    <recommendedName>
        <fullName evidence="7">Cell division protein FtsB</fullName>
    </recommendedName>
</protein>
<dbReference type="EMBL" id="LJZQ01000015">
    <property type="protein sequence ID" value="KPQ28419.1"/>
    <property type="molecule type" value="Genomic_DNA"/>
</dbReference>
<keyword evidence="1 7" id="KW-1003">Cell membrane</keyword>
<comment type="caution">
    <text evidence="8">The sequence shown here is derived from an EMBL/GenBank/DDBJ whole genome shotgun (WGS) entry which is preliminary data.</text>
</comment>
<name>A0A0P7YEW3_9GAMM</name>
<keyword evidence="7" id="KW-0175">Coiled coil</keyword>
<evidence type="ECO:0000256" key="6">
    <source>
        <dbReference type="ARBA" id="ARBA00023306"/>
    </source>
</evidence>
<keyword evidence="7" id="KW-0997">Cell inner membrane</keyword>
<dbReference type="Pfam" id="PF04977">
    <property type="entry name" value="DivIC"/>
    <property type="match status" value="1"/>
</dbReference>
<keyword evidence="2 7" id="KW-0132">Cell division</keyword>
<dbReference type="InterPro" id="IPR007060">
    <property type="entry name" value="FtsL/DivIC"/>
</dbReference>
<sequence length="90" mass="10326">MKTLWAILVVLILLLQVRLWIGEGSFAQVWSLEKAIAEQRAENAGLAGRNDRLYAEVRNLRNEQGAVEERARMNLGLIREDETFFLVVEN</sequence>
<organism evidence="8 9">
    <name type="scientific">Marinobacter excellens HL-55</name>
    <dbReference type="NCBI Taxonomy" id="1305731"/>
    <lineage>
        <taxon>Bacteria</taxon>
        <taxon>Pseudomonadati</taxon>
        <taxon>Pseudomonadota</taxon>
        <taxon>Gammaproteobacteria</taxon>
        <taxon>Pseudomonadales</taxon>
        <taxon>Marinobacteraceae</taxon>
        <taxon>Marinobacter</taxon>
    </lineage>
</organism>
<dbReference type="Proteomes" id="UP000050416">
    <property type="component" value="Unassembled WGS sequence"/>
</dbReference>
<evidence type="ECO:0000256" key="4">
    <source>
        <dbReference type="ARBA" id="ARBA00022989"/>
    </source>
</evidence>
<dbReference type="GO" id="GO:0005886">
    <property type="term" value="C:plasma membrane"/>
    <property type="evidence" value="ECO:0007669"/>
    <property type="project" value="UniProtKB-SubCell"/>
</dbReference>
<keyword evidence="5 7" id="KW-0472">Membrane</keyword>
<dbReference type="GO" id="GO:0030428">
    <property type="term" value="C:cell septum"/>
    <property type="evidence" value="ECO:0007669"/>
    <property type="project" value="TreeGrafter"/>
</dbReference>
<gene>
    <name evidence="7 8" type="primary">ftsB</name>
    <name evidence="8" type="ORF">HLUCCX14_10620</name>
</gene>
<evidence type="ECO:0000256" key="2">
    <source>
        <dbReference type="ARBA" id="ARBA00022618"/>
    </source>
</evidence>
<dbReference type="PATRIC" id="fig|1305731.5.peg.574"/>
<reference evidence="8 9" key="1">
    <citation type="submission" date="2015-09" db="EMBL/GenBank/DDBJ databases">
        <title>Identification and resolution of microdiversity through metagenomic sequencing of parallel consortia.</title>
        <authorList>
            <person name="Nelson W.C."/>
            <person name="Romine M.F."/>
            <person name="Lindemann S.R."/>
        </authorList>
    </citation>
    <scope>NUCLEOTIDE SEQUENCE [LARGE SCALE GENOMIC DNA]</scope>
    <source>
        <strain evidence="8">HL-55</strain>
    </source>
</reference>
<dbReference type="STRING" id="1305731.GCA_000934705_00827"/>